<comment type="subcellular location">
    <subcellularLocation>
        <location evidence="1 10">Cell membrane</location>
        <topology evidence="1 10">Multi-pass membrane protein</topology>
    </subcellularLocation>
</comment>
<gene>
    <name evidence="10 11" type="primary">mscL</name>
    <name evidence="11" type="ORF">KUV50_00980</name>
</gene>
<keyword evidence="5 10" id="KW-0812">Transmembrane</keyword>
<keyword evidence="9 10" id="KW-0407">Ion channel</keyword>
<evidence type="ECO:0000313" key="12">
    <source>
        <dbReference type="Proteomes" id="UP000753961"/>
    </source>
</evidence>
<keyword evidence="6 10" id="KW-1133">Transmembrane helix</keyword>
<evidence type="ECO:0000313" key="11">
    <source>
        <dbReference type="EMBL" id="MBY5956688.1"/>
    </source>
</evidence>
<keyword evidence="4 10" id="KW-1003">Cell membrane</keyword>
<dbReference type="InterPro" id="IPR036019">
    <property type="entry name" value="MscL_channel"/>
</dbReference>
<dbReference type="Proteomes" id="UP000753961">
    <property type="component" value="Unassembled WGS sequence"/>
</dbReference>
<dbReference type="PROSITE" id="PS01327">
    <property type="entry name" value="MSCL"/>
    <property type="match status" value="1"/>
</dbReference>
<organism evidence="11 12">
    <name type="scientific">Membranihabitans marinus</name>
    <dbReference type="NCBI Taxonomy" id="1227546"/>
    <lineage>
        <taxon>Bacteria</taxon>
        <taxon>Pseudomonadati</taxon>
        <taxon>Bacteroidota</taxon>
        <taxon>Saprospiria</taxon>
        <taxon>Saprospirales</taxon>
        <taxon>Saprospiraceae</taxon>
        <taxon>Membranihabitans</taxon>
    </lineage>
</organism>
<protein>
    <recommendedName>
        <fullName evidence="10">Large-conductance mechanosensitive channel</fullName>
    </recommendedName>
</protein>
<evidence type="ECO:0000256" key="4">
    <source>
        <dbReference type="ARBA" id="ARBA00022475"/>
    </source>
</evidence>
<evidence type="ECO:0000256" key="9">
    <source>
        <dbReference type="ARBA" id="ARBA00023303"/>
    </source>
</evidence>
<comment type="function">
    <text evidence="10">Channel that opens in response to stretch forces in the membrane lipid bilayer. May participate in the regulation of osmotic pressure changes within the cell.</text>
</comment>
<evidence type="ECO:0000256" key="7">
    <source>
        <dbReference type="ARBA" id="ARBA00023065"/>
    </source>
</evidence>
<evidence type="ECO:0000256" key="10">
    <source>
        <dbReference type="HAMAP-Rule" id="MF_00115"/>
    </source>
</evidence>
<dbReference type="Pfam" id="PF01741">
    <property type="entry name" value="MscL"/>
    <property type="match status" value="1"/>
</dbReference>
<dbReference type="Gene3D" id="1.10.1200.120">
    <property type="entry name" value="Large-conductance mechanosensitive channel, MscL, domain 1"/>
    <property type="match status" value="1"/>
</dbReference>
<sequence length="154" mass="16385">MGMINDFKEFAVKGNMVDMAVGIVLGAAFGTVVKSLVSDIITPVIAALFNMPDFANLFIVMKAPPELPEGASSVADITSLEALREAGGVPLAYGSFINALIAFILVALALWVIVRSLNKLNEKKEEEEAAPEEPAGPTELEVLLEIRDSLQRGA</sequence>
<keyword evidence="3 10" id="KW-0813">Transport</keyword>
<feature type="transmembrane region" description="Helical" evidence="10">
    <location>
        <begin position="91"/>
        <end position="114"/>
    </location>
</feature>
<dbReference type="HAMAP" id="MF_00115">
    <property type="entry name" value="MscL"/>
    <property type="match status" value="1"/>
</dbReference>
<evidence type="ECO:0000256" key="3">
    <source>
        <dbReference type="ARBA" id="ARBA00022448"/>
    </source>
</evidence>
<dbReference type="RefSeq" id="WP_222578210.1">
    <property type="nucleotide sequence ID" value="NZ_JAHVHU010000002.1"/>
</dbReference>
<dbReference type="PANTHER" id="PTHR30266:SF2">
    <property type="entry name" value="LARGE-CONDUCTANCE MECHANOSENSITIVE CHANNEL"/>
    <property type="match status" value="1"/>
</dbReference>
<dbReference type="SUPFAM" id="SSF81330">
    <property type="entry name" value="Gated mechanosensitive channel"/>
    <property type="match status" value="1"/>
</dbReference>
<evidence type="ECO:0000256" key="8">
    <source>
        <dbReference type="ARBA" id="ARBA00023136"/>
    </source>
</evidence>
<reference evidence="11" key="1">
    <citation type="submission" date="2021-06" db="EMBL/GenBank/DDBJ databases">
        <title>44 bacteria genomes isolated from Dapeng, Shenzhen.</title>
        <authorList>
            <person name="Zheng W."/>
            <person name="Yu S."/>
            <person name="Huang Y."/>
        </authorList>
    </citation>
    <scope>NUCLEOTIDE SEQUENCE</scope>
    <source>
        <strain evidence="11">DP5N28-2</strain>
    </source>
</reference>
<dbReference type="InterPro" id="IPR037673">
    <property type="entry name" value="MSC/AndL"/>
</dbReference>
<comment type="subunit">
    <text evidence="10">Homopentamer.</text>
</comment>
<comment type="similarity">
    <text evidence="2 10">Belongs to the MscL family.</text>
</comment>
<dbReference type="NCBIfam" id="TIGR00220">
    <property type="entry name" value="mscL"/>
    <property type="match status" value="1"/>
</dbReference>
<proteinExistence type="inferred from homology"/>
<dbReference type="GO" id="GO:0008381">
    <property type="term" value="F:mechanosensitive monoatomic ion channel activity"/>
    <property type="evidence" value="ECO:0007669"/>
    <property type="project" value="UniProtKB-UniRule"/>
</dbReference>
<keyword evidence="8 10" id="KW-0472">Membrane</keyword>
<evidence type="ECO:0000256" key="5">
    <source>
        <dbReference type="ARBA" id="ARBA00022692"/>
    </source>
</evidence>
<dbReference type="GO" id="GO:0005886">
    <property type="term" value="C:plasma membrane"/>
    <property type="evidence" value="ECO:0007669"/>
    <property type="project" value="UniProtKB-SubCell"/>
</dbReference>
<comment type="caution">
    <text evidence="11">The sequence shown here is derived from an EMBL/GenBank/DDBJ whole genome shotgun (WGS) entry which is preliminary data.</text>
</comment>
<accession>A0A953HRQ9</accession>
<evidence type="ECO:0000256" key="2">
    <source>
        <dbReference type="ARBA" id="ARBA00007254"/>
    </source>
</evidence>
<keyword evidence="7 10" id="KW-0406">Ion transport</keyword>
<dbReference type="InterPro" id="IPR001185">
    <property type="entry name" value="MS_channel"/>
</dbReference>
<dbReference type="EMBL" id="JAHVHU010000002">
    <property type="protein sequence ID" value="MBY5956688.1"/>
    <property type="molecule type" value="Genomic_DNA"/>
</dbReference>
<evidence type="ECO:0000256" key="6">
    <source>
        <dbReference type="ARBA" id="ARBA00022989"/>
    </source>
</evidence>
<dbReference type="InterPro" id="IPR019823">
    <property type="entry name" value="Mechanosensitive_channel_CS"/>
</dbReference>
<evidence type="ECO:0000256" key="1">
    <source>
        <dbReference type="ARBA" id="ARBA00004651"/>
    </source>
</evidence>
<name>A0A953HRQ9_9BACT</name>
<feature type="transmembrane region" description="Helical" evidence="10">
    <location>
        <begin position="21"/>
        <end position="49"/>
    </location>
</feature>
<dbReference type="AlphaFoldDB" id="A0A953HRQ9"/>
<keyword evidence="12" id="KW-1185">Reference proteome</keyword>
<dbReference type="PANTHER" id="PTHR30266">
    <property type="entry name" value="MECHANOSENSITIVE CHANNEL MSCL"/>
    <property type="match status" value="1"/>
</dbReference>